<dbReference type="PANTHER" id="PTHR43415:SF3">
    <property type="entry name" value="GNAT-FAMILY ACETYLTRANSFERASE"/>
    <property type="match status" value="1"/>
</dbReference>
<dbReference type="InterPro" id="IPR000182">
    <property type="entry name" value="GNAT_dom"/>
</dbReference>
<organism evidence="2 3">
    <name type="scientific">Solibacillus palustris</name>
    <dbReference type="NCBI Taxonomy" id="2908203"/>
    <lineage>
        <taxon>Bacteria</taxon>
        <taxon>Bacillati</taxon>
        <taxon>Bacillota</taxon>
        <taxon>Bacilli</taxon>
        <taxon>Bacillales</taxon>
        <taxon>Caryophanaceae</taxon>
        <taxon>Solibacillus</taxon>
    </lineage>
</organism>
<protein>
    <submittedName>
        <fullName evidence="2">GNAT family N-acetyltransferase</fullName>
    </submittedName>
</protein>
<dbReference type="Proteomes" id="UP001316087">
    <property type="component" value="Unassembled WGS sequence"/>
</dbReference>
<evidence type="ECO:0000259" key="1">
    <source>
        <dbReference type="PROSITE" id="PS51186"/>
    </source>
</evidence>
<keyword evidence="3" id="KW-1185">Reference proteome</keyword>
<dbReference type="Pfam" id="PF13302">
    <property type="entry name" value="Acetyltransf_3"/>
    <property type="match status" value="1"/>
</dbReference>
<dbReference type="EMBL" id="JAKZFC010000009">
    <property type="protein sequence ID" value="MCH7323752.1"/>
    <property type="molecule type" value="Genomic_DNA"/>
</dbReference>
<dbReference type="PANTHER" id="PTHR43415">
    <property type="entry name" value="SPERMIDINE N(1)-ACETYLTRANSFERASE"/>
    <property type="match status" value="1"/>
</dbReference>
<feature type="domain" description="N-acetyltransferase" evidence="1">
    <location>
        <begin position="7"/>
        <end position="167"/>
    </location>
</feature>
<gene>
    <name evidence="2" type="ORF">LZ480_17915</name>
</gene>
<sequence>MSNKQLIKLRPISLDDYTVVLTWSKDHIFCLANGWEVNRQEEELCQWWEHCVTNKAKDFMRLGIETSDRLIGYVDLACIEGNTAEFGIAIGDRNAWGKGFGSQAALSLFEFASIELGITRFTAETHEANIRSRRMLQKLGFQEVSRIGTERYLEMDSALIQYEMIFN</sequence>
<comment type="caution">
    <text evidence="2">The sequence shown here is derived from an EMBL/GenBank/DDBJ whole genome shotgun (WGS) entry which is preliminary data.</text>
</comment>
<evidence type="ECO:0000313" key="2">
    <source>
        <dbReference type="EMBL" id="MCH7323752.1"/>
    </source>
</evidence>
<dbReference type="Gene3D" id="3.40.630.30">
    <property type="match status" value="1"/>
</dbReference>
<name>A0ABS9UHD1_9BACL</name>
<evidence type="ECO:0000313" key="3">
    <source>
        <dbReference type="Proteomes" id="UP001316087"/>
    </source>
</evidence>
<dbReference type="SUPFAM" id="SSF55729">
    <property type="entry name" value="Acyl-CoA N-acyltransferases (Nat)"/>
    <property type="match status" value="1"/>
</dbReference>
<proteinExistence type="predicted"/>
<dbReference type="RefSeq" id="WP_241370910.1">
    <property type="nucleotide sequence ID" value="NZ_JAKZFC010000009.1"/>
</dbReference>
<dbReference type="PROSITE" id="PS51186">
    <property type="entry name" value="GNAT"/>
    <property type="match status" value="1"/>
</dbReference>
<dbReference type="InterPro" id="IPR016181">
    <property type="entry name" value="Acyl_CoA_acyltransferase"/>
</dbReference>
<reference evidence="2 3" key="1">
    <citation type="submission" date="2022-03" db="EMBL/GenBank/DDBJ databases">
        <authorList>
            <person name="Jo J.-H."/>
            <person name="Im W.-T."/>
        </authorList>
    </citation>
    <scope>NUCLEOTIDE SEQUENCE [LARGE SCALE GENOMIC DNA]</scope>
    <source>
        <strain evidence="2 3">MA9</strain>
    </source>
</reference>
<accession>A0ABS9UHD1</accession>